<dbReference type="PANTHER" id="PTHR36837">
    <property type="entry name" value="POLY(3-HYDROXYALKANOATE) POLYMERASE SUBUNIT PHAC"/>
    <property type="match status" value="1"/>
</dbReference>
<organism evidence="5 6">
    <name type="scientific">Sphingomonas alpina</name>
    <dbReference type="NCBI Taxonomy" id="653931"/>
    <lineage>
        <taxon>Bacteria</taxon>
        <taxon>Pseudomonadati</taxon>
        <taxon>Pseudomonadota</taxon>
        <taxon>Alphaproteobacteria</taxon>
        <taxon>Sphingomonadales</taxon>
        <taxon>Sphingomonadaceae</taxon>
        <taxon>Sphingomonas</taxon>
    </lineage>
</organism>
<keyword evidence="6" id="KW-1185">Reference proteome</keyword>
<reference evidence="5 6" key="1">
    <citation type="submission" date="2020-09" db="EMBL/GenBank/DDBJ databases">
        <title>Sphingomonas sp., a new species isolated from pork steak.</title>
        <authorList>
            <person name="Heidler von Heilborn D."/>
        </authorList>
    </citation>
    <scope>NUCLEOTIDE SEQUENCE [LARGE SCALE GENOMIC DNA]</scope>
    <source>
        <strain evidence="6">S8-3T</strain>
    </source>
</reference>
<feature type="region of interest" description="Disordered" evidence="3">
    <location>
        <begin position="565"/>
        <end position="585"/>
    </location>
</feature>
<dbReference type="InterPro" id="IPR051321">
    <property type="entry name" value="PHA/PHB_synthase"/>
</dbReference>
<gene>
    <name evidence="5" type="ORF">H3Z74_13705</name>
</gene>
<dbReference type="GO" id="GO:0042619">
    <property type="term" value="P:poly-hydroxybutyrate biosynthetic process"/>
    <property type="evidence" value="ECO:0007669"/>
    <property type="project" value="InterPro"/>
</dbReference>
<evidence type="ECO:0000259" key="4">
    <source>
        <dbReference type="Pfam" id="PF07167"/>
    </source>
</evidence>
<proteinExistence type="predicted"/>
<dbReference type="Gene3D" id="3.40.50.1820">
    <property type="entry name" value="alpha/beta hydrolase"/>
    <property type="match status" value="1"/>
</dbReference>
<keyword evidence="2" id="KW-0012">Acyltransferase</keyword>
<evidence type="ECO:0000313" key="5">
    <source>
        <dbReference type="EMBL" id="QNQ07854.1"/>
    </source>
</evidence>
<dbReference type="SUPFAM" id="SSF53474">
    <property type="entry name" value="alpha/beta-Hydrolases"/>
    <property type="match status" value="1"/>
</dbReference>
<evidence type="ECO:0000256" key="2">
    <source>
        <dbReference type="ARBA" id="ARBA00023315"/>
    </source>
</evidence>
<dbReference type="InterPro" id="IPR010941">
    <property type="entry name" value="PhaC_N"/>
</dbReference>
<keyword evidence="1" id="KW-0808">Transferase</keyword>
<dbReference type="InterPro" id="IPR029058">
    <property type="entry name" value="AB_hydrolase_fold"/>
</dbReference>
<protein>
    <submittedName>
        <fullName evidence="5">Class I poly(R)-hydroxyalkanoic acid synthase</fullName>
    </submittedName>
</protein>
<evidence type="ECO:0000256" key="3">
    <source>
        <dbReference type="SAM" id="MobiDB-lite"/>
    </source>
</evidence>
<accession>A0A7H0LDV1</accession>
<dbReference type="KEGG" id="spap:H3Z74_13705"/>
<dbReference type="Pfam" id="PF07167">
    <property type="entry name" value="PhaC_N"/>
    <property type="match status" value="1"/>
</dbReference>
<dbReference type="Proteomes" id="UP000516148">
    <property type="component" value="Chromosome"/>
</dbReference>
<dbReference type="RefSeq" id="WP_187760201.1">
    <property type="nucleotide sequence ID" value="NZ_CP061038.1"/>
</dbReference>
<evidence type="ECO:0000313" key="6">
    <source>
        <dbReference type="Proteomes" id="UP000516148"/>
    </source>
</evidence>
<dbReference type="GO" id="GO:0016746">
    <property type="term" value="F:acyltransferase activity"/>
    <property type="evidence" value="ECO:0007669"/>
    <property type="project" value="UniProtKB-KW"/>
</dbReference>
<feature type="domain" description="Poly-beta-hydroxybutyrate polymerase N-terminal" evidence="4">
    <location>
        <begin position="98"/>
        <end position="269"/>
    </location>
</feature>
<evidence type="ECO:0000256" key="1">
    <source>
        <dbReference type="ARBA" id="ARBA00022679"/>
    </source>
</evidence>
<sequence>MSETPGTDQPNPPSVTQLWQDALANVSSALGKAARAPIPTGPSQPYDPLALFRSMSGFAMGLGANPKQLFDVQLQAAREWGEFWTQAWLPKADAEKPRDRRFSAPEWEEQPYFRGLRDAYLLASKQLRAVADVADGPHSPDKAMTAFVLDQYLNAIAPTNFAMTNPEVIRRTVETGGANLAAGFAHLLEDMASGKGIVRRRSDENAFTKGGNIAATPGSVVFQNHLFQLIQYDPVTPDVHAEPMLYVPPLVNKFYMIDLQPRSSMVRWLVEQGRTVFVVSWINPDESHRDCGVEQYVLDGIVTALGEVRKKAGKAKVDLFAFCLGGTLVAITLAYLAAKGRADEVGSATLIGSMVDFADMRDWSAFVHEAHLDALETHLEKRGFIDSTELQQLFAAVRSNDLIWSSVINHYLLDRAAPPSDLLYWFEDGARIPQAFLKSYNRGLLFSNALKEGTGFEVGGVAIDLATVKTPVLLVALKDDHVSAWSAVYDGGKLFGGPVTFILGGSGHNAGVINPPAANKHGYWISGAMPDRAEDWLTGAEKQPGSWWPVWDGWLSAAGSGKRVASRKPANPIEPAPGSYVSITH</sequence>
<dbReference type="EMBL" id="CP061038">
    <property type="protein sequence ID" value="QNQ07854.1"/>
    <property type="molecule type" value="Genomic_DNA"/>
</dbReference>
<dbReference type="PANTHER" id="PTHR36837:SF5">
    <property type="entry name" value="POLY-3-HYDROXYBUTYRATE SYNTHASE"/>
    <property type="match status" value="1"/>
</dbReference>
<dbReference type="AlphaFoldDB" id="A0A7H0LDV1"/>
<name>A0A7H0LDV1_9SPHN</name>